<comment type="caution">
    <text evidence="2">The sequence shown here is derived from an EMBL/GenBank/DDBJ whole genome shotgun (WGS) entry which is preliminary data.</text>
</comment>
<dbReference type="PANTHER" id="PTHR46599:SF3">
    <property type="entry name" value="PIGGYBAC TRANSPOSABLE ELEMENT-DERIVED PROTEIN 4"/>
    <property type="match status" value="1"/>
</dbReference>
<protein>
    <recommendedName>
        <fullName evidence="1">PiggyBac transposable element-derived protein domain-containing protein</fullName>
    </recommendedName>
</protein>
<name>A0AAE1A1B8_9GAST</name>
<dbReference type="AlphaFoldDB" id="A0AAE1A1B8"/>
<feature type="domain" description="PiggyBac transposable element-derived protein" evidence="1">
    <location>
        <begin position="5"/>
        <end position="98"/>
    </location>
</feature>
<keyword evidence="3" id="KW-1185">Reference proteome</keyword>
<reference evidence="2" key="1">
    <citation type="journal article" date="2023" name="G3 (Bethesda)">
        <title>A reference genome for the long-term kleptoplast-retaining sea slug Elysia crispata morphotype clarki.</title>
        <authorList>
            <person name="Eastman K.E."/>
            <person name="Pendleton A.L."/>
            <person name="Shaikh M.A."/>
            <person name="Suttiyut T."/>
            <person name="Ogas R."/>
            <person name="Tomko P."/>
            <person name="Gavelis G."/>
            <person name="Widhalm J.R."/>
            <person name="Wisecaver J.H."/>
        </authorList>
    </citation>
    <scope>NUCLEOTIDE SEQUENCE</scope>
    <source>
        <strain evidence="2">ECLA1</strain>
    </source>
</reference>
<dbReference type="EMBL" id="JAWDGP010002837">
    <property type="protein sequence ID" value="KAK3779405.1"/>
    <property type="molecule type" value="Genomic_DNA"/>
</dbReference>
<sequence length="101" mass="11530">MSCFQVYTGREAGQEQGLAHRVVKDLVEPFHHTGMRVYMGNFCTGVPLLRDLEVCGMVRSNRKFLPADLLPKKVQLQKHEYKTAQAGHLTFSVWLDTSRHS</sequence>
<evidence type="ECO:0000313" key="3">
    <source>
        <dbReference type="Proteomes" id="UP001283361"/>
    </source>
</evidence>
<dbReference type="Pfam" id="PF13843">
    <property type="entry name" value="DDE_Tnp_1_7"/>
    <property type="match status" value="1"/>
</dbReference>
<dbReference type="PANTHER" id="PTHR46599">
    <property type="entry name" value="PIGGYBAC TRANSPOSABLE ELEMENT-DERIVED PROTEIN 4"/>
    <property type="match status" value="1"/>
</dbReference>
<dbReference type="InterPro" id="IPR029526">
    <property type="entry name" value="PGBD"/>
</dbReference>
<organism evidence="2 3">
    <name type="scientific">Elysia crispata</name>
    <name type="common">lettuce slug</name>
    <dbReference type="NCBI Taxonomy" id="231223"/>
    <lineage>
        <taxon>Eukaryota</taxon>
        <taxon>Metazoa</taxon>
        <taxon>Spiralia</taxon>
        <taxon>Lophotrochozoa</taxon>
        <taxon>Mollusca</taxon>
        <taxon>Gastropoda</taxon>
        <taxon>Heterobranchia</taxon>
        <taxon>Euthyneura</taxon>
        <taxon>Panpulmonata</taxon>
        <taxon>Sacoglossa</taxon>
        <taxon>Placobranchoidea</taxon>
        <taxon>Plakobranchidae</taxon>
        <taxon>Elysia</taxon>
    </lineage>
</organism>
<dbReference type="Proteomes" id="UP001283361">
    <property type="component" value="Unassembled WGS sequence"/>
</dbReference>
<evidence type="ECO:0000259" key="1">
    <source>
        <dbReference type="Pfam" id="PF13843"/>
    </source>
</evidence>
<gene>
    <name evidence="2" type="ORF">RRG08_015806</name>
</gene>
<evidence type="ECO:0000313" key="2">
    <source>
        <dbReference type="EMBL" id="KAK3779405.1"/>
    </source>
</evidence>
<proteinExistence type="predicted"/>
<accession>A0AAE1A1B8</accession>